<dbReference type="RefSeq" id="WP_040609127.1">
    <property type="nucleotide sequence ID" value="NZ_AMPQ01000003.1"/>
</dbReference>
<evidence type="ECO:0000259" key="1">
    <source>
        <dbReference type="Pfam" id="PF07299"/>
    </source>
</evidence>
<dbReference type="KEGG" id="sje:AAV35_010315"/>
<dbReference type="Proteomes" id="UP000092654">
    <property type="component" value="Chromosome"/>
</dbReference>
<sequence>MKRNIFEGSSGKMEPFIRSDQYHFLKQQLRHIVQTNALVNDREMVRTVQGLAMDKMKDVFHGLTDLQKRLLEGMTELEDRTDVEMFEARILPLVHPFEMPEEGEVRSLFPHLSRVKTPVLGTGVDRRDLTYVSWFDPGLDRKFIATYREGVLTGMEGSFTYSGRKNMCVICREHEYVGLFVTDATAYKRKGNYVCKDSITCNRNITDQKHLHKFMDDIKR</sequence>
<dbReference type="CDD" id="cd16342">
    <property type="entry name" value="FusC_FusB"/>
    <property type="match status" value="1"/>
</dbReference>
<dbReference type="EMBL" id="CP011361">
    <property type="protein sequence ID" value="AKG05140.1"/>
    <property type="molecule type" value="Genomic_DNA"/>
</dbReference>
<evidence type="ECO:0000313" key="2">
    <source>
        <dbReference type="EMBL" id="AKG05140.1"/>
    </source>
</evidence>
<evidence type="ECO:0000313" key="3">
    <source>
        <dbReference type="Proteomes" id="UP000092654"/>
    </source>
</evidence>
<feature type="domain" description="Elongation factor G-binding protein N-terminal" evidence="1">
    <location>
        <begin position="16"/>
        <end position="98"/>
    </location>
</feature>
<name>A0AAC8PTG6_9BACI</name>
<proteinExistence type="predicted"/>
<dbReference type="Pfam" id="PF07299">
    <property type="entry name" value="EF-G-binding_N"/>
    <property type="match status" value="1"/>
</dbReference>
<gene>
    <name evidence="2" type="ORF">AAV35_010315</name>
</gene>
<dbReference type="Gene3D" id="1.20.1280.250">
    <property type="match status" value="1"/>
</dbReference>
<dbReference type="AlphaFoldDB" id="A0AAC8PTG6"/>
<dbReference type="InterPro" id="IPR010841">
    <property type="entry name" value="EF-G-binding_N"/>
</dbReference>
<accession>A0AAC8PTG6</accession>
<protein>
    <recommendedName>
        <fullName evidence="1">Elongation factor G-binding protein N-terminal domain-containing protein</fullName>
    </recommendedName>
</protein>
<organism evidence="2 3">
    <name type="scientific">Salimicrobium jeotgali</name>
    <dbReference type="NCBI Taxonomy" id="1230341"/>
    <lineage>
        <taxon>Bacteria</taxon>
        <taxon>Bacillati</taxon>
        <taxon>Bacillota</taxon>
        <taxon>Bacilli</taxon>
        <taxon>Bacillales</taxon>
        <taxon>Bacillaceae</taxon>
        <taxon>Salimicrobium</taxon>
    </lineage>
</organism>
<reference evidence="3" key="1">
    <citation type="submission" date="2015-06" db="EMBL/GenBank/DDBJ databases">
        <title>Salimicrobium jeotgali MJ3, isolated from Myulchi jeot, a traditional Korean fermented seafood.</title>
        <authorList>
            <person name="Kim K.H."/>
            <person name="Jeon C.O."/>
            <person name="Jin H.M."/>
        </authorList>
    </citation>
    <scope>NUCLEOTIDE SEQUENCE [LARGE SCALE GENOMIC DNA]</scope>
    <source>
        <strain evidence="3">MJ3</strain>
    </source>
</reference>
<dbReference type="InterPro" id="IPR038344">
    <property type="entry name" value="EF-G_N_sf"/>
</dbReference>